<proteinExistence type="predicted"/>
<sequence>MDRGSMTLLIVDDNYTMLSLLEPMLRKLGYENFITAGNGVEAWRKLNDAEKVHIVLSDLIMPKMDGVDFLCRVRDSEKFWDLPFIMITGEENQDTLMSTIEVDINSYILKPFSHEKLEREINAVLKETYDPPPYHRIMHKGREMLTFRNDLNAAWAFFVKAGEMQPVEADPYYFRAIILDRQGRQAEAVESLEKCIELRESHTKAHDLLALMLHREKKYEEEVAVLSRITALSPDNMERHMVMGRAYAMLNNQAAVKASLKKAAGLARRKGLTTDKSFMSRIFEIYLQTEGLADDAEGVYRRYVDPRMDQPRLLNRFALLLKAHKSFVTAIYFMERIVHIWRTVKRHGIKPEEMAVYYFNLAVIYVEQGRGRAGGSEARLECYKKARRIIDKALDCDFQHAAAMKLLD</sequence>
<dbReference type="SMART" id="SM00448">
    <property type="entry name" value="REC"/>
    <property type="match status" value="1"/>
</dbReference>
<accession>A0A3B0V8T7</accession>
<dbReference type="InterPro" id="IPR052048">
    <property type="entry name" value="ST_Response_Regulator"/>
</dbReference>
<dbReference type="InterPro" id="IPR019734">
    <property type="entry name" value="TPR_rpt"/>
</dbReference>
<feature type="domain" description="Response regulatory" evidence="1">
    <location>
        <begin position="7"/>
        <end position="125"/>
    </location>
</feature>
<dbReference type="InterPro" id="IPR001789">
    <property type="entry name" value="Sig_transdc_resp-reg_receiver"/>
</dbReference>
<dbReference type="Pfam" id="PF13181">
    <property type="entry name" value="TPR_8"/>
    <property type="match status" value="1"/>
</dbReference>
<dbReference type="Gene3D" id="1.25.40.10">
    <property type="entry name" value="Tetratricopeptide repeat domain"/>
    <property type="match status" value="2"/>
</dbReference>
<dbReference type="SMART" id="SM00028">
    <property type="entry name" value="TPR"/>
    <property type="match status" value="3"/>
</dbReference>
<dbReference type="SUPFAM" id="SSF48452">
    <property type="entry name" value="TPR-like"/>
    <property type="match status" value="1"/>
</dbReference>
<dbReference type="PROSITE" id="PS50110">
    <property type="entry name" value="RESPONSE_REGULATORY"/>
    <property type="match status" value="1"/>
</dbReference>
<feature type="non-terminal residue" evidence="2">
    <location>
        <position position="408"/>
    </location>
</feature>
<dbReference type="Pfam" id="PF00072">
    <property type="entry name" value="Response_reg"/>
    <property type="match status" value="1"/>
</dbReference>
<dbReference type="GO" id="GO:0000160">
    <property type="term" value="P:phosphorelay signal transduction system"/>
    <property type="evidence" value="ECO:0007669"/>
    <property type="project" value="InterPro"/>
</dbReference>
<reference evidence="2" key="1">
    <citation type="submission" date="2018-06" db="EMBL/GenBank/DDBJ databases">
        <authorList>
            <person name="Zhirakovskaya E."/>
        </authorList>
    </citation>
    <scope>NUCLEOTIDE SEQUENCE</scope>
</reference>
<organism evidence="2">
    <name type="scientific">hydrothermal vent metagenome</name>
    <dbReference type="NCBI Taxonomy" id="652676"/>
    <lineage>
        <taxon>unclassified sequences</taxon>
        <taxon>metagenomes</taxon>
        <taxon>ecological metagenomes</taxon>
    </lineage>
</organism>
<dbReference type="EMBL" id="UOEX01000181">
    <property type="protein sequence ID" value="VAW36723.1"/>
    <property type="molecule type" value="Genomic_DNA"/>
</dbReference>
<gene>
    <name evidence="2" type="ORF">MNBD_DELTA03-115</name>
</gene>
<dbReference type="PANTHER" id="PTHR43228:SF1">
    <property type="entry name" value="TWO-COMPONENT RESPONSE REGULATOR ARR22"/>
    <property type="match status" value="1"/>
</dbReference>
<dbReference type="InterPro" id="IPR011006">
    <property type="entry name" value="CheY-like_superfamily"/>
</dbReference>
<name>A0A3B0V8T7_9ZZZZ</name>
<dbReference type="PANTHER" id="PTHR43228">
    <property type="entry name" value="TWO-COMPONENT RESPONSE REGULATOR"/>
    <property type="match status" value="1"/>
</dbReference>
<evidence type="ECO:0000313" key="2">
    <source>
        <dbReference type="EMBL" id="VAW36723.1"/>
    </source>
</evidence>
<dbReference type="AlphaFoldDB" id="A0A3B0V8T7"/>
<dbReference type="Gene3D" id="3.40.50.2300">
    <property type="match status" value="1"/>
</dbReference>
<dbReference type="SUPFAM" id="SSF52172">
    <property type="entry name" value="CheY-like"/>
    <property type="match status" value="1"/>
</dbReference>
<dbReference type="InterPro" id="IPR011990">
    <property type="entry name" value="TPR-like_helical_dom_sf"/>
</dbReference>
<protein>
    <recommendedName>
        <fullName evidence="1">Response regulatory domain-containing protein</fullName>
    </recommendedName>
</protein>
<evidence type="ECO:0000259" key="1">
    <source>
        <dbReference type="PROSITE" id="PS50110"/>
    </source>
</evidence>